<keyword evidence="1" id="KW-0472">Membrane</keyword>
<keyword evidence="3" id="KW-1185">Reference proteome</keyword>
<dbReference type="AlphaFoldDB" id="A0ABD3RY25"/>
<dbReference type="EMBL" id="JALLPB020000119">
    <property type="protein sequence ID" value="KAL3817130.1"/>
    <property type="molecule type" value="Genomic_DNA"/>
</dbReference>
<sequence length="110" mass="11946">MPWGAFNPYPVGADVAKVGRRVFPLPPFSSLASVGYYAGLFGSITVVRCSTSGGLALARNRRDVWNDLFGVAAVYGYARFLFISEKRVYWNNRAFAGIAISSVVYANTAP</sequence>
<dbReference type="Proteomes" id="UP001530377">
    <property type="component" value="Unassembled WGS sequence"/>
</dbReference>
<evidence type="ECO:0000256" key="1">
    <source>
        <dbReference type="SAM" id="Phobius"/>
    </source>
</evidence>
<comment type="caution">
    <text evidence="2">The sequence shown here is derived from an EMBL/GenBank/DDBJ whole genome shotgun (WGS) entry which is preliminary data.</text>
</comment>
<keyword evidence="1" id="KW-0812">Transmembrane</keyword>
<proteinExistence type="predicted"/>
<evidence type="ECO:0000313" key="2">
    <source>
        <dbReference type="EMBL" id="KAL3817130.1"/>
    </source>
</evidence>
<organism evidence="2 3">
    <name type="scientific">Cyclostephanos tholiformis</name>
    <dbReference type="NCBI Taxonomy" id="382380"/>
    <lineage>
        <taxon>Eukaryota</taxon>
        <taxon>Sar</taxon>
        <taxon>Stramenopiles</taxon>
        <taxon>Ochrophyta</taxon>
        <taxon>Bacillariophyta</taxon>
        <taxon>Coscinodiscophyceae</taxon>
        <taxon>Thalassiosirophycidae</taxon>
        <taxon>Stephanodiscales</taxon>
        <taxon>Stephanodiscaceae</taxon>
        <taxon>Cyclostephanos</taxon>
    </lineage>
</organism>
<protein>
    <submittedName>
        <fullName evidence="2">Uncharacterized protein</fullName>
    </submittedName>
</protein>
<keyword evidence="1" id="KW-1133">Transmembrane helix</keyword>
<feature type="transmembrane region" description="Helical" evidence="1">
    <location>
        <begin position="64"/>
        <end position="83"/>
    </location>
</feature>
<evidence type="ECO:0000313" key="3">
    <source>
        <dbReference type="Proteomes" id="UP001530377"/>
    </source>
</evidence>
<name>A0ABD3RY25_9STRA</name>
<feature type="transmembrane region" description="Helical" evidence="1">
    <location>
        <begin position="34"/>
        <end position="57"/>
    </location>
</feature>
<gene>
    <name evidence="2" type="ORF">ACHAXA_009961</name>
</gene>
<accession>A0ABD3RY25</accession>
<reference evidence="2 3" key="1">
    <citation type="submission" date="2024-10" db="EMBL/GenBank/DDBJ databases">
        <title>Updated reference genomes for cyclostephanoid diatoms.</title>
        <authorList>
            <person name="Roberts W.R."/>
            <person name="Alverson A.J."/>
        </authorList>
    </citation>
    <scope>NUCLEOTIDE SEQUENCE [LARGE SCALE GENOMIC DNA]</scope>
    <source>
        <strain evidence="2 3">AJA228-03</strain>
    </source>
</reference>